<dbReference type="SUPFAM" id="SSF51735">
    <property type="entry name" value="NAD(P)-binding Rossmann-fold domains"/>
    <property type="match status" value="2"/>
</dbReference>
<dbReference type="Pfam" id="PF00106">
    <property type="entry name" value="adh_short"/>
    <property type="match status" value="1"/>
</dbReference>
<name>A0ABR0KI91_9EURO</name>
<dbReference type="CDD" id="cd05325">
    <property type="entry name" value="carb_red_sniffer_like_SDR_c"/>
    <property type="match status" value="1"/>
</dbReference>
<dbReference type="InterPro" id="IPR036291">
    <property type="entry name" value="NAD(P)-bd_dom_sf"/>
</dbReference>
<keyword evidence="2" id="KW-1185">Reference proteome</keyword>
<protein>
    <recommendedName>
        <fullName evidence="3">NAD(P)-binding protein</fullName>
    </recommendedName>
</protein>
<evidence type="ECO:0000313" key="2">
    <source>
        <dbReference type="Proteomes" id="UP001345013"/>
    </source>
</evidence>
<gene>
    <name evidence="1" type="ORF">LTR24_002832</name>
</gene>
<evidence type="ECO:0008006" key="3">
    <source>
        <dbReference type="Google" id="ProtNLM"/>
    </source>
</evidence>
<dbReference type="PANTHER" id="PTHR45458">
    <property type="entry name" value="SHORT-CHAIN DEHYDROGENASE/REDUCTASE SDR"/>
    <property type="match status" value="1"/>
</dbReference>
<dbReference type="Proteomes" id="UP001345013">
    <property type="component" value="Unassembled WGS sequence"/>
</dbReference>
<accession>A0ABR0KI91</accession>
<dbReference type="InterPro" id="IPR052184">
    <property type="entry name" value="SDR_enzymes"/>
</dbReference>
<evidence type="ECO:0000313" key="1">
    <source>
        <dbReference type="EMBL" id="KAK5095868.1"/>
    </source>
</evidence>
<proteinExistence type="predicted"/>
<organism evidence="1 2">
    <name type="scientific">Lithohypha guttulata</name>
    <dbReference type="NCBI Taxonomy" id="1690604"/>
    <lineage>
        <taxon>Eukaryota</taxon>
        <taxon>Fungi</taxon>
        <taxon>Dikarya</taxon>
        <taxon>Ascomycota</taxon>
        <taxon>Pezizomycotina</taxon>
        <taxon>Eurotiomycetes</taxon>
        <taxon>Chaetothyriomycetidae</taxon>
        <taxon>Chaetothyriales</taxon>
        <taxon>Trichomeriaceae</taxon>
        <taxon>Lithohypha</taxon>
    </lineage>
</organism>
<reference evidence="1 2" key="1">
    <citation type="submission" date="2023-08" db="EMBL/GenBank/DDBJ databases">
        <title>Black Yeasts Isolated from many extreme environments.</title>
        <authorList>
            <person name="Coleine C."/>
            <person name="Stajich J.E."/>
            <person name="Selbmann L."/>
        </authorList>
    </citation>
    <scope>NUCLEOTIDE SEQUENCE [LARGE SCALE GENOMIC DNA]</scope>
    <source>
        <strain evidence="1 2">CCFEE 5885</strain>
    </source>
</reference>
<dbReference type="Gene3D" id="3.40.50.720">
    <property type="entry name" value="NAD(P)-binding Rossmann-like Domain"/>
    <property type="match status" value="2"/>
</dbReference>
<dbReference type="PRINTS" id="PR00081">
    <property type="entry name" value="GDHRDH"/>
</dbReference>
<dbReference type="PANTHER" id="PTHR45458:SF1">
    <property type="entry name" value="SHORT CHAIN DEHYDROGENASE"/>
    <property type="match status" value="1"/>
</dbReference>
<dbReference type="EMBL" id="JAVRRG010000025">
    <property type="protein sequence ID" value="KAK5095868.1"/>
    <property type="molecule type" value="Genomic_DNA"/>
</dbReference>
<dbReference type="InterPro" id="IPR002347">
    <property type="entry name" value="SDR_fam"/>
</dbReference>
<sequence length="324" mass="34837">MPTALVTGANSGIGFSFAQVLLKEGYKVFAVDRHVGDGLKNLREASVGELDVTSPDAIKEFRDKFIQDDPIDLLLNIAGVAMPREKDSLESTTIDTFEKVFAVNTYGPMFVSQTLLPNLMKSPNAKIGIVTSRVGSIGDNTSGGMYAYRSSKAAANSIGRSMAMDLKEKNIPVLLLHPGFVRSSLLPGADGPEFVDPEEAASKLWNNVVKVKGMSETGTFWHREGHELPCILTHLAAPISNMGYPSFTKTYHNQPYPPIDPTRLELSAAGRLITGAGSGIGSSAAIAFARARAKAKIVVLTGPRVENLEDTKKKIETTARSSEK</sequence>
<comment type="caution">
    <text evidence="1">The sequence shown here is derived from an EMBL/GenBank/DDBJ whole genome shotgun (WGS) entry which is preliminary data.</text>
</comment>